<evidence type="ECO:0000256" key="2">
    <source>
        <dbReference type="SAM" id="SignalP"/>
    </source>
</evidence>
<reference evidence="3 4" key="1">
    <citation type="submission" date="2020-08" db="EMBL/GenBank/DDBJ databases">
        <authorList>
            <person name="Koutsovoulos G."/>
            <person name="Danchin GJ E."/>
        </authorList>
    </citation>
    <scope>NUCLEOTIDE SEQUENCE [LARGE SCALE GENOMIC DNA]</scope>
</reference>
<keyword evidence="2" id="KW-0732">Signal</keyword>
<dbReference type="Proteomes" id="UP000580250">
    <property type="component" value="Unassembled WGS sequence"/>
</dbReference>
<feature type="compositionally biased region" description="Polar residues" evidence="1">
    <location>
        <begin position="112"/>
        <end position="133"/>
    </location>
</feature>
<feature type="signal peptide" evidence="2">
    <location>
        <begin position="1"/>
        <end position="22"/>
    </location>
</feature>
<name>A0A6V7W3Z8_MELEN</name>
<proteinExistence type="predicted"/>
<evidence type="ECO:0000313" key="3">
    <source>
        <dbReference type="EMBL" id="CAD2181895.1"/>
    </source>
</evidence>
<accession>A0A6V7W3Z8</accession>
<protein>
    <submittedName>
        <fullName evidence="3">Uncharacterized protein</fullName>
    </submittedName>
</protein>
<evidence type="ECO:0000313" key="4">
    <source>
        <dbReference type="Proteomes" id="UP000580250"/>
    </source>
</evidence>
<organism evidence="3 4">
    <name type="scientific">Meloidogyne enterolobii</name>
    <name type="common">Root-knot nematode worm</name>
    <name type="synonym">Meloidogyne mayaguensis</name>
    <dbReference type="NCBI Taxonomy" id="390850"/>
    <lineage>
        <taxon>Eukaryota</taxon>
        <taxon>Metazoa</taxon>
        <taxon>Ecdysozoa</taxon>
        <taxon>Nematoda</taxon>
        <taxon>Chromadorea</taxon>
        <taxon>Rhabditida</taxon>
        <taxon>Tylenchina</taxon>
        <taxon>Tylenchomorpha</taxon>
        <taxon>Tylenchoidea</taxon>
        <taxon>Meloidogynidae</taxon>
        <taxon>Meloidogyninae</taxon>
        <taxon>Meloidogyne</taxon>
    </lineage>
</organism>
<feature type="region of interest" description="Disordered" evidence="1">
    <location>
        <begin position="100"/>
        <end position="151"/>
    </location>
</feature>
<sequence>MNSTKIFIQLLLMSIPLLYVLAGYKNHGADPYEGLVNKKQLAEHEAYKIDLMNKLWYGKDSVKNKNSVKEKTGCLDFLRPWLKTIKKKKDDKEFTTNLLNNDTDSGKHFSFSPKNVNGGNDFSFSNTKANSEPETPKFPVKGSNPFKNIQD</sequence>
<comment type="caution">
    <text evidence="3">The sequence shown here is derived from an EMBL/GenBank/DDBJ whole genome shotgun (WGS) entry which is preliminary data.</text>
</comment>
<dbReference type="AlphaFoldDB" id="A0A6V7W3Z8"/>
<dbReference type="EMBL" id="CAJEWN010000414">
    <property type="protein sequence ID" value="CAD2181895.1"/>
    <property type="molecule type" value="Genomic_DNA"/>
</dbReference>
<gene>
    <name evidence="3" type="ORF">MENT_LOCUS34070</name>
</gene>
<evidence type="ECO:0000256" key="1">
    <source>
        <dbReference type="SAM" id="MobiDB-lite"/>
    </source>
</evidence>
<feature type="chain" id="PRO_5028139254" evidence="2">
    <location>
        <begin position="23"/>
        <end position="151"/>
    </location>
</feature>